<dbReference type="Pfam" id="PF00248">
    <property type="entry name" value="Aldo_ket_red"/>
    <property type="match status" value="1"/>
</dbReference>
<evidence type="ECO:0000256" key="6">
    <source>
        <dbReference type="PIRSR" id="PIRSR000097-3"/>
    </source>
</evidence>
<proteinExistence type="inferred from homology"/>
<evidence type="ECO:0000256" key="3">
    <source>
        <dbReference type="ARBA" id="ARBA00023002"/>
    </source>
</evidence>
<dbReference type="FunFam" id="3.20.20.100:FF:000015">
    <property type="entry name" value="Oxidoreductase, aldo/keto reductase family"/>
    <property type="match status" value="1"/>
</dbReference>
<sequence>MEKFLLNDGNAIPSVGFGVFLIPNDGSTYRAVSEALKAGYRHIDTAAAYFNEEEVGRAVKDSGVPRGEIFITSKLWLQDYGYAAAKKGLETSLKKLGTDYIDLYLLHQPYGDVAGAWKALEDAKKEGKLRSVGVSNMSPRIWNKWIPQFDTLPAVNQVECNPYFQQRELRKLTDEKNVRIEAWGPLGQGNAALLSDPVVLKLAKKYGKDAGQIILRFEVQDGIVVLPKSTKPARIESNLNIFDFSLTKEEMLEMYALDTGRGRHDPDAPGIGEMLLKNYKVHD</sequence>
<dbReference type="Gene3D" id="3.20.20.100">
    <property type="entry name" value="NADP-dependent oxidoreductase domain"/>
    <property type="match status" value="1"/>
</dbReference>
<dbReference type="PIRSF" id="PIRSF000097">
    <property type="entry name" value="AKR"/>
    <property type="match status" value="1"/>
</dbReference>
<dbReference type="InterPro" id="IPR018170">
    <property type="entry name" value="Aldo/ket_reductase_CS"/>
</dbReference>
<dbReference type="EMBL" id="DXCL01000027">
    <property type="protein sequence ID" value="HIZ03700.1"/>
    <property type="molecule type" value="Genomic_DNA"/>
</dbReference>
<dbReference type="InterPro" id="IPR023210">
    <property type="entry name" value="NADP_OxRdtase_dom"/>
</dbReference>
<feature type="site" description="Lowers pKa of active site Tyr" evidence="6">
    <location>
        <position position="74"/>
    </location>
</feature>
<comment type="caution">
    <text evidence="8">The sequence shown here is derived from an EMBL/GenBank/DDBJ whole genome shotgun (WGS) entry which is preliminary data.</text>
</comment>
<dbReference type="InterPro" id="IPR036812">
    <property type="entry name" value="NAD(P)_OxRdtase_dom_sf"/>
</dbReference>
<evidence type="ECO:0000259" key="7">
    <source>
        <dbReference type="Pfam" id="PF00248"/>
    </source>
</evidence>
<dbReference type="CDD" id="cd19133">
    <property type="entry name" value="AKR_AKR5F1"/>
    <property type="match status" value="1"/>
</dbReference>
<gene>
    <name evidence="8" type="ORF">H9727_05380</name>
</gene>
<feature type="active site" description="Proton donor" evidence="4">
    <location>
        <position position="49"/>
    </location>
</feature>
<evidence type="ECO:0000313" key="9">
    <source>
        <dbReference type="Proteomes" id="UP000824132"/>
    </source>
</evidence>
<dbReference type="PROSITE" id="PS00798">
    <property type="entry name" value="ALDOKETO_REDUCTASE_1"/>
    <property type="match status" value="1"/>
</dbReference>
<reference evidence="8" key="1">
    <citation type="journal article" date="2021" name="PeerJ">
        <title>Extensive microbial diversity within the chicken gut microbiome revealed by metagenomics and culture.</title>
        <authorList>
            <person name="Gilroy R."/>
            <person name="Ravi A."/>
            <person name="Getino M."/>
            <person name="Pursley I."/>
            <person name="Horton D.L."/>
            <person name="Alikhan N.F."/>
            <person name="Baker D."/>
            <person name="Gharbi K."/>
            <person name="Hall N."/>
            <person name="Watson M."/>
            <person name="Adriaenssens E.M."/>
            <person name="Foster-Nyarko E."/>
            <person name="Jarju S."/>
            <person name="Secka A."/>
            <person name="Antonio M."/>
            <person name="Oren A."/>
            <person name="Chaudhuri R.R."/>
            <person name="La Ragione R."/>
            <person name="Hildebrand F."/>
            <person name="Pallen M.J."/>
        </authorList>
    </citation>
    <scope>NUCLEOTIDE SEQUENCE</scope>
    <source>
        <strain evidence="8">CHK187-5294</strain>
    </source>
</reference>
<dbReference type="SUPFAM" id="SSF51430">
    <property type="entry name" value="NAD(P)-linked oxidoreductase"/>
    <property type="match status" value="1"/>
</dbReference>
<dbReference type="PROSITE" id="PS00063">
    <property type="entry name" value="ALDOKETO_REDUCTASE_3"/>
    <property type="match status" value="1"/>
</dbReference>
<reference evidence="8" key="2">
    <citation type="submission" date="2021-04" db="EMBL/GenBank/DDBJ databases">
        <authorList>
            <person name="Gilroy R."/>
        </authorList>
    </citation>
    <scope>NUCLEOTIDE SEQUENCE</scope>
    <source>
        <strain evidence="8">CHK187-5294</strain>
    </source>
</reference>
<protein>
    <submittedName>
        <fullName evidence="8">Aldo/keto reductase</fullName>
    </submittedName>
</protein>
<dbReference type="AlphaFoldDB" id="A0A9D2CZE8"/>
<comment type="similarity">
    <text evidence="1">Belongs to the aldo/keto reductase family.</text>
</comment>
<keyword evidence="2" id="KW-0521">NADP</keyword>
<dbReference type="PRINTS" id="PR00069">
    <property type="entry name" value="ALDKETRDTASE"/>
</dbReference>
<dbReference type="InterPro" id="IPR020471">
    <property type="entry name" value="AKR"/>
</dbReference>
<evidence type="ECO:0000313" key="8">
    <source>
        <dbReference type="EMBL" id="HIZ03700.1"/>
    </source>
</evidence>
<evidence type="ECO:0000256" key="1">
    <source>
        <dbReference type="ARBA" id="ARBA00007905"/>
    </source>
</evidence>
<name>A0A9D2CZE8_9FIRM</name>
<evidence type="ECO:0000256" key="4">
    <source>
        <dbReference type="PIRSR" id="PIRSR000097-1"/>
    </source>
</evidence>
<evidence type="ECO:0000256" key="5">
    <source>
        <dbReference type="PIRSR" id="PIRSR000097-2"/>
    </source>
</evidence>
<keyword evidence="3" id="KW-0560">Oxidoreductase</keyword>
<dbReference type="PANTHER" id="PTHR43827:SF3">
    <property type="entry name" value="NADP-DEPENDENT OXIDOREDUCTASE DOMAIN-CONTAINING PROTEIN"/>
    <property type="match status" value="1"/>
</dbReference>
<accession>A0A9D2CZE8</accession>
<evidence type="ECO:0000256" key="2">
    <source>
        <dbReference type="ARBA" id="ARBA00022857"/>
    </source>
</evidence>
<dbReference type="Proteomes" id="UP000824132">
    <property type="component" value="Unassembled WGS sequence"/>
</dbReference>
<dbReference type="PANTHER" id="PTHR43827">
    <property type="entry name" value="2,5-DIKETO-D-GLUCONIC ACID REDUCTASE"/>
    <property type="match status" value="1"/>
</dbReference>
<feature type="domain" description="NADP-dependent oxidoreductase" evidence="7">
    <location>
        <begin position="25"/>
        <end position="256"/>
    </location>
</feature>
<dbReference type="GO" id="GO:0016616">
    <property type="term" value="F:oxidoreductase activity, acting on the CH-OH group of donors, NAD or NADP as acceptor"/>
    <property type="evidence" value="ECO:0007669"/>
    <property type="project" value="UniProtKB-ARBA"/>
</dbReference>
<organism evidence="8 9">
    <name type="scientific">Candidatus Borkfalkia avistercoris</name>
    <dbReference type="NCBI Taxonomy" id="2838504"/>
    <lineage>
        <taxon>Bacteria</taxon>
        <taxon>Bacillati</taxon>
        <taxon>Bacillota</taxon>
        <taxon>Clostridia</taxon>
        <taxon>Christensenellales</taxon>
        <taxon>Christensenellaceae</taxon>
        <taxon>Candidatus Borkfalkia</taxon>
    </lineage>
</organism>
<feature type="binding site" evidence="5">
    <location>
        <position position="107"/>
    </location>
    <ligand>
        <name>substrate</name>
    </ligand>
</feature>